<dbReference type="SUPFAM" id="SSF47203">
    <property type="entry name" value="Acyl-CoA dehydrogenase C-terminal domain-like"/>
    <property type="match status" value="1"/>
</dbReference>
<name>A0A7W4NPU2_9PROT</name>
<proteinExistence type="predicted"/>
<evidence type="ECO:0000256" key="1">
    <source>
        <dbReference type="ARBA" id="ARBA00023002"/>
    </source>
</evidence>
<dbReference type="InterPro" id="IPR013107">
    <property type="entry name" value="Acyl-CoA_DH_C"/>
</dbReference>
<sequence length="112" mass="11431">MSVTGGLMSSIPPSRVVAPRGANDDILARAASLGAIVAGRADAADRAAAVVKARVIDGAADLTLHLLSLAGNAGLSARNPLERCHRDALCGRIHAPHGELVRRSAGQRVLTP</sequence>
<dbReference type="EMBL" id="JABEQJ010000027">
    <property type="protein sequence ID" value="MBB2161924.1"/>
    <property type="molecule type" value="Genomic_DNA"/>
</dbReference>
<keyword evidence="1" id="KW-0560">Oxidoreductase</keyword>
<protein>
    <recommendedName>
        <fullName evidence="2">Acyl-CoA dehydrogenase C-terminal domain-containing protein</fullName>
    </recommendedName>
</protein>
<organism evidence="3 4">
    <name type="scientific">Gluconacetobacter sacchari</name>
    <dbReference type="NCBI Taxonomy" id="92759"/>
    <lineage>
        <taxon>Bacteria</taxon>
        <taxon>Pseudomonadati</taxon>
        <taxon>Pseudomonadota</taxon>
        <taxon>Alphaproteobacteria</taxon>
        <taxon>Acetobacterales</taxon>
        <taxon>Acetobacteraceae</taxon>
        <taxon>Gluconacetobacter</taxon>
    </lineage>
</organism>
<dbReference type="GO" id="GO:0016627">
    <property type="term" value="F:oxidoreductase activity, acting on the CH-CH group of donors"/>
    <property type="evidence" value="ECO:0007669"/>
    <property type="project" value="InterPro"/>
</dbReference>
<comment type="caution">
    <text evidence="3">The sequence shown here is derived from an EMBL/GenBank/DDBJ whole genome shotgun (WGS) entry which is preliminary data.</text>
</comment>
<dbReference type="RefSeq" id="WP_182998749.1">
    <property type="nucleotide sequence ID" value="NZ_JABEQJ010000027.1"/>
</dbReference>
<gene>
    <name evidence="3" type="ORF">HLH48_17450</name>
</gene>
<dbReference type="Proteomes" id="UP000589085">
    <property type="component" value="Unassembled WGS sequence"/>
</dbReference>
<dbReference type="Gene3D" id="1.20.140.10">
    <property type="entry name" value="Butyryl-CoA Dehydrogenase, subunit A, domain 3"/>
    <property type="match status" value="1"/>
</dbReference>
<dbReference type="InterPro" id="IPR036250">
    <property type="entry name" value="AcylCo_DH-like_C"/>
</dbReference>
<dbReference type="Pfam" id="PF08028">
    <property type="entry name" value="Acyl-CoA_dh_2"/>
    <property type="match status" value="1"/>
</dbReference>
<dbReference type="AlphaFoldDB" id="A0A7W4NPU2"/>
<evidence type="ECO:0000313" key="4">
    <source>
        <dbReference type="Proteomes" id="UP000589085"/>
    </source>
</evidence>
<reference evidence="3 4" key="1">
    <citation type="submission" date="2020-04" db="EMBL/GenBank/DDBJ databases">
        <title>Description of novel Gluconacetobacter.</title>
        <authorList>
            <person name="Sombolestani A."/>
        </authorList>
    </citation>
    <scope>NUCLEOTIDE SEQUENCE [LARGE SCALE GENOMIC DNA]</scope>
    <source>
        <strain evidence="3 4">LMG 19747</strain>
    </source>
</reference>
<feature type="domain" description="Acyl-CoA dehydrogenase C-terminal" evidence="2">
    <location>
        <begin position="25"/>
        <end position="96"/>
    </location>
</feature>
<evidence type="ECO:0000313" key="3">
    <source>
        <dbReference type="EMBL" id="MBB2161924.1"/>
    </source>
</evidence>
<accession>A0A7W4NPU2</accession>
<evidence type="ECO:0000259" key="2">
    <source>
        <dbReference type="Pfam" id="PF08028"/>
    </source>
</evidence>